<evidence type="ECO:0000313" key="5">
    <source>
        <dbReference type="EMBL" id="MCS0628619.1"/>
    </source>
</evidence>
<feature type="domain" description="PAC" evidence="4">
    <location>
        <begin position="88"/>
        <end position="140"/>
    </location>
</feature>
<organism evidence="5 6">
    <name type="scientific">Telluria mixta</name>
    <dbReference type="NCBI Taxonomy" id="34071"/>
    <lineage>
        <taxon>Bacteria</taxon>
        <taxon>Pseudomonadati</taxon>
        <taxon>Pseudomonadota</taxon>
        <taxon>Betaproteobacteria</taxon>
        <taxon>Burkholderiales</taxon>
        <taxon>Oxalobacteraceae</taxon>
        <taxon>Telluria group</taxon>
        <taxon>Telluria</taxon>
    </lineage>
</organism>
<keyword evidence="1" id="KW-0807">Transducer</keyword>
<accession>A0ABT2BU12</accession>
<name>A0ABT2BU12_9BURK</name>
<dbReference type="Gene3D" id="3.30.450.20">
    <property type="entry name" value="PAS domain"/>
    <property type="match status" value="3"/>
</dbReference>
<dbReference type="SUPFAM" id="SSF58104">
    <property type="entry name" value="Methyl-accepting chemotaxis protein (MCP) signaling domain"/>
    <property type="match status" value="1"/>
</dbReference>
<feature type="domain" description="PAS" evidence="3">
    <location>
        <begin position="273"/>
        <end position="303"/>
    </location>
</feature>
<evidence type="ECO:0000313" key="6">
    <source>
        <dbReference type="Proteomes" id="UP001165263"/>
    </source>
</evidence>
<dbReference type="Pfam" id="PF08447">
    <property type="entry name" value="PAS_3"/>
    <property type="match status" value="3"/>
</dbReference>
<dbReference type="InterPro" id="IPR001610">
    <property type="entry name" value="PAC"/>
</dbReference>
<dbReference type="PANTHER" id="PTHR24422:SF10">
    <property type="entry name" value="CHEMOTAXIS PROTEIN METHYLTRANSFERASE 2"/>
    <property type="match status" value="1"/>
</dbReference>
<dbReference type="SMART" id="SM00091">
    <property type="entry name" value="PAS"/>
    <property type="match status" value="3"/>
</dbReference>
<dbReference type="InterPro" id="IPR004089">
    <property type="entry name" value="MCPsignal_dom"/>
</dbReference>
<dbReference type="PROSITE" id="PS50113">
    <property type="entry name" value="PAC"/>
    <property type="match status" value="3"/>
</dbReference>
<dbReference type="RefSeq" id="WP_259447829.1">
    <property type="nucleotide sequence ID" value="NZ_CP119520.1"/>
</dbReference>
<dbReference type="CDD" id="cd00130">
    <property type="entry name" value="PAS"/>
    <property type="match status" value="3"/>
</dbReference>
<keyword evidence="6" id="KW-1185">Reference proteome</keyword>
<feature type="domain" description="PAC" evidence="4">
    <location>
        <begin position="210"/>
        <end position="262"/>
    </location>
</feature>
<dbReference type="CDD" id="cd11386">
    <property type="entry name" value="MCP_signal"/>
    <property type="match status" value="1"/>
</dbReference>
<proteinExistence type="predicted"/>
<dbReference type="SMART" id="SM00086">
    <property type="entry name" value="PAC"/>
    <property type="match status" value="3"/>
</dbReference>
<feature type="domain" description="PAC" evidence="4">
    <location>
        <begin position="332"/>
        <end position="384"/>
    </location>
</feature>
<reference evidence="5" key="1">
    <citation type="submission" date="2022-08" db="EMBL/GenBank/DDBJ databases">
        <title>Reclassification of Massilia species as members of the genera Telluria, Duganella, Pseudoduganella, Mokoshia gen. nov. and Zemynaea gen. nov. using orthogonal and non-orthogonal genome-based approaches.</title>
        <authorList>
            <person name="Bowman J.P."/>
        </authorList>
    </citation>
    <scope>NUCLEOTIDE SEQUENCE</scope>
    <source>
        <strain evidence="5">LMG 11547</strain>
    </source>
</reference>
<dbReference type="Gene3D" id="1.10.287.950">
    <property type="entry name" value="Methyl-accepting chemotaxis protein"/>
    <property type="match status" value="1"/>
</dbReference>
<protein>
    <submittedName>
        <fullName evidence="5">PAS domain S-box protein</fullName>
    </submittedName>
</protein>
<dbReference type="InterPro" id="IPR013655">
    <property type="entry name" value="PAS_fold_3"/>
</dbReference>
<sequence>MHMIAPAPVTSRDDLAHAALDAINRAQAVIEFGLDGRILHANQNFLDALGYELHEVVGQPHALFCEPEYVRSQAYRDFWKHLAAGEYHAGEFKRVARDGSPVWIQATYNPILDGDGKPAKVVKFATDITAAKLRNIDFEGKMAAIDRTQAVIEFDLQGNVLHANANFLAVTGYTLDEVRGRHHRMFCLPEHARSAEYLAFWERLGRGQADTGEYQRVTKDGRTVWILAAYNPIFDADGKPVKIVKFATDITARKRLAAETRGQLDAIGRSQAVIEFDLYGNVLAANDNFLRTLGYLEDEVVGRHHSMFCDEALIKSAEYRNFWSDLARGQFQSGRFRRRGKHGADIWIQATYNPILDADGRPYKVIKFAMDVTEQVHREEQLGAKIKAMSAVLADLSQSIASIAAGSQQSAGLAVQTRDQAAEGSTLLSRSKEAILAIQKSSDDVHEIIDTISDIASQTHLLAFNAAIEAARAGEHGTGFSVVANEVRKLAEKSALAAREIAKLINETATRVGEGTRLAGDVEDAFGRIVRSVAATSESIARIHASTSAQASATRDASALLAELERVATEH</sequence>
<dbReference type="SUPFAM" id="SSF55785">
    <property type="entry name" value="PYP-like sensor domain (PAS domain)"/>
    <property type="match status" value="3"/>
</dbReference>
<gene>
    <name evidence="5" type="ORF">NX786_04655</name>
</gene>
<dbReference type="InterPro" id="IPR000014">
    <property type="entry name" value="PAS"/>
</dbReference>
<feature type="domain" description="PAS" evidence="3">
    <location>
        <begin position="151"/>
        <end position="181"/>
    </location>
</feature>
<evidence type="ECO:0000259" key="2">
    <source>
        <dbReference type="PROSITE" id="PS50111"/>
    </source>
</evidence>
<dbReference type="PRINTS" id="PR00260">
    <property type="entry name" value="CHEMTRNSDUCR"/>
</dbReference>
<evidence type="ECO:0000256" key="1">
    <source>
        <dbReference type="PROSITE-ProRule" id="PRU00284"/>
    </source>
</evidence>
<dbReference type="SMART" id="SM00283">
    <property type="entry name" value="MA"/>
    <property type="match status" value="1"/>
</dbReference>
<comment type="caution">
    <text evidence="5">The sequence shown here is derived from an EMBL/GenBank/DDBJ whole genome shotgun (WGS) entry which is preliminary data.</text>
</comment>
<dbReference type="EMBL" id="JANUHC010000001">
    <property type="protein sequence ID" value="MCS0628619.1"/>
    <property type="molecule type" value="Genomic_DNA"/>
</dbReference>
<dbReference type="Proteomes" id="UP001165263">
    <property type="component" value="Unassembled WGS sequence"/>
</dbReference>
<dbReference type="PROSITE" id="PS50112">
    <property type="entry name" value="PAS"/>
    <property type="match status" value="3"/>
</dbReference>
<dbReference type="PANTHER" id="PTHR24422">
    <property type="entry name" value="CHEMOTAXIS PROTEIN METHYLTRANSFERASE"/>
    <property type="match status" value="1"/>
</dbReference>
<dbReference type="InterPro" id="IPR000700">
    <property type="entry name" value="PAS-assoc_C"/>
</dbReference>
<dbReference type="PROSITE" id="PS50111">
    <property type="entry name" value="CHEMOTAXIS_TRANSDUC_2"/>
    <property type="match status" value="1"/>
</dbReference>
<evidence type="ECO:0000259" key="3">
    <source>
        <dbReference type="PROSITE" id="PS50112"/>
    </source>
</evidence>
<dbReference type="Pfam" id="PF00015">
    <property type="entry name" value="MCPsignal"/>
    <property type="match status" value="1"/>
</dbReference>
<dbReference type="InterPro" id="IPR050903">
    <property type="entry name" value="Bact_Chemotaxis_MeTrfase"/>
</dbReference>
<feature type="domain" description="Methyl-accepting transducer" evidence="2">
    <location>
        <begin position="378"/>
        <end position="571"/>
    </location>
</feature>
<evidence type="ECO:0000259" key="4">
    <source>
        <dbReference type="PROSITE" id="PS50113"/>
    </source>
</evidence>
<dbReference type="InterPro" id="IPR004090">
    <property type="entry name" value="Chemotax_Me-accpt_rcpt"/>
</dbReference>
<dbReference type="InterPro" id="IPR035965">
    <property type="entry name" value="PAS-like_dom_sf"/>
</dbReference>
<feature type="domain" description="PAS" evidence="3">
    <location>
        <begin position="35"/>
        <end position="59"/>
    </location>
</feature>
<dbReference type="NCBIfam" id="TIGR00229">
    <property type="entry name" value="sensory_box"/>
    <property type="match status" value="3"/>
</dbReference>